<comment type="caution">
    <text evidence="1">The sequence shown here is derived from an EMBL/GenBank/DDBJ whole genome shotgun (WGS) entry which is preliminary data.</text>
</comment>
<protein>
    <submittedName>
        <fullName evidence="1">Uncharacterized protein</fullName>
    </submittedName>
</protein>
<reference evidence="1" key="1">
    <citation type="submission" date="2021-08" db="EMBL/GenBank/DDBJ databases">
        <title>The first chromosome-level gecko genome reveals the dynamic sex chromosomes of Neotropical dwarf geckos (Sphaerodactylidae: Sphaerodactylus).</title>
        <authorList>
            <person name="Pinto B.J."/>
            <person name="Keating S.E."/>
            <person name="Gamble T."/>
        </authorList>
    </citation>
    <scope>NUCLEOTIDE SEQUENCE</scope>
    <source>
        <strain evidence="1">TG3544</strain>
    </source>
</reference>
<evidence type="ECO:0000313" key="1">
    <source>
        <dbReference type="EMBL" id="KAH8012271.1"/>
    </source>
</evidence>
<dbReference type="EMBL" id="CM037626">
    <property type="protein sequence ID" value="KAH8012271.1"/>
    <property type="molecule type" value="Genomic_DNA"/>
</dbReference>
<evidence type="ECO:0000313" key="2">
    <source>
        <dbReference type="Proteomes" id="UP000827872"/>
    </source>
</evidence>
<gene>
    <name evidence="1" type="ORF">K3G42_016010</name>
</gene>
<dbReference type="Proteomes" id="UP000827872">
    <property type="component" value="Linkage Group LG13"/>
</dbReference>
<organism evidence="1 2">
    <name type="scientific">Sphaerodactylus townsendi</name>
    <dbReference type="NCBI Taxonomy" id="933632"/>
    <lineage>
        <taxon>Eukaryota</taxon>
        <taxon>Metazoa</taxon>
        <taxon>Chordata</taxon>
        <taxon>Craniata</taxon>
        <taxon>Vertebrata</taxon>
        <taxon>Euteleostomi</taxon>
        <taxon>Lepidosauria</taxon>
        <taxon>Squamata</taxon>
        <taxon>Bifurcata</taxon>
        <taxon>Gekkota</taxon>
        <taxon>Sphaerodactylidae</taxon>
        <taxon>Sphaerodactylus</taxon>
    </lineage>
</organism>
<name>A0ACB8FYT6_9SAUR</name>
<sequence>MLRFQRPTSGDPTIFISQCYRTDSKDLLCDEQWLQHQQREGPMEVFSVPTMALLLLLFTYCTGAFAQFVLTQPSSTSASLGESVRIPCVRSSGSITSDYVSWYQQKPDSAPKLLIYEYSKRHTGTSDRFSGATDSSANSASLTISSVRAEDEADYYCLSYAGSGKYTVIQPTGEVRQKPP</sequence>
<accession>A0ACB8FYT6</accession>
<keyword evidence="2" id="KW-1185">Reference proteome</keyword>
<proteinExistence type="predicted"/>